<reference evidence="10" key="1">
    <citation type="submission" date="2021-01" db="EMBL/GenBank/DDBJ databases">
        <title>Modified the classification status of verrucomicrobia.</title>
        <authorList>
            <person name="Feng X."/>
        </authorList>
    </citation>
    <scope>NUCLEOTIDE SEQUENCE</scope>
    <source>
        <strain evidence="10">JCM 18052</strain>
    </source>
</reference>
<feature type="domain" description="ABC transmembrane type-1" evidence="9">
    <location>
        <begin position="356"/>
        <end position="553"/>
    </location>
</feature>
<keyword evidence="6 8" id="KW-1133">Transmembrane helix</keyword>
<evidence type="ECO:0000256" key="7">
    <source>
        <dbReference type="ARBA" id="ARBA00023136"/>
    </source>
</evidence>
<dbReference type="EMBL" id="JAENIK010000002">
    <property type="protein sequence ID" value="MBK1814292.1"/>
    <property type="molecule type" value="Genomic_DNA"/>
</dbReference>
<accession>A0A934R0M0</accession>
<evidence type="ECO:0000259" key="9">
    <source>
        <dbReference type="PROSITE" id="PS50928"/>
    </source>
</evidence>
<feature type="transmembrane region" description="Helical" evidence="8">
    <location>
        <begin position="97"/>
        <end position="117"/>
    </location>
</feature>
<dbReference type="RefSeq" id="WP_200349258.1">
    <property type="nucleotide sequence ID" value="NZ_BAABHZ010000005.1"/>
</dbReference>
<feature type="transmembrane region" description="Helical" evidence="8">
    <location>
        <begin position="394"/>
        <end position="414"/>
    </location>
</feature>
<dbReference type="Gene3D" id="1.10.3720.10">
    <property type="entry name" value="MetI-like"/>
    <property type="match status" value="2"/>
</dbReference>
<feature type="transmembrane region" description="Helical" evidence="8">
    <location>
        <begin position="7"/>
        <end position="26"/>
    </location>
</feature>
<sequence length="568" mass="60366">MKRGNAILISLVVVALFAVFFIYPAGMVVKQAFEGTRADGSHYFTLDFFAAIFRNPIYQEGLWNALLLGIASTVATLAIALPLALIGHRYDFFGKSALGVLVLSPMILPPFVGAVGVKQMLGVNGAFNALLIDLGMMDAAAPYDWLANGRFLGIVLMNALHLYPILYMNIAAALANLDPAMEQAAENLGCPPWKRFFRVTLPLAMPGVFAGSSIVFIWAFTELGVPLVFDFARVAPVQIFDGLKGLGKNPVPYALTAVLLVVATGVFALSKLVIGRSPLGTAPRPKGRANAIPLGGWRSAACSLLFLTTFLIATIPHLGVLLLSFAGRWYGTVIPDELTARHYIEALGDGLVVPSIRNSLMYAGTATVMALAIGLSVAWVVVRSDLKFRNVLDALVMLPLAVPGLVMAFGYLALSQDGKAFHFLVGGDGSPFLLIAVAYAFRRLPYIVRSAVAGLQQGNPALEEAAKSLGATPWRTLRRISVPLIGANLAAGSILAFAFAMLEVSDSLILAQQAQHYPITKAIYTLLSTLGNGTELAAALGVWAMVFLSFAIMGAAVLGGRRGGLFKV</sequence>
<dbReference type="CDD" id="cd06261">
    <property type="entry name" value="TM_PBP2"/>
    <property type="match status" value="2"/>
</dbReference>
<feature type="transmembrane region" description="Helical" evidence="8">
    <location>
        <begin position="253"/>
        <end position="274"/>
    </location>
</feature>
<feature type="domain" description="ABC transmembrane type-1" evidence="9">
    <location>
        <begin position="62"/>
        <end position="270"/>
    </location>
</feature>
<feature type="transmembrane region" description="Helical" evidence="8">
    <location>
        <begin position="196"/>
        <end position="220"/>
    </location>
</feature>
<comment type="subcellular location">
    <subcellularLocation>
        <location evidence="1">Cell inner membrane</location>
        <topology evidence="1">Multi-pass membrane protein</topology>
    </subcellularLocation>
    <subcellularLocation>
        <location evidence="8">Cell membrane</location>
        <topology evidence="8">Multi-pass membrane protein</topology>
    </subcellularLocation>
</comment>
<dbReference type="InterPro" id="IPR000515">
    <property type="entry name" value="MetI-like"/>
</dbReference>
<evidence type="ECO:0000256" key="5">
    <source>
        <dbReference type="ARBA" id="ARBA00022692"/>
    </source>
</evidence>
<gene>
    <name evidence="10" type="ORF">JIN84_01545</name>
</gene>
<proteinExistence type="inferred from homology"/>
<feature type="transmembrane region" description="Helical" evidence="8">
    <location>
        <begin position="420"/>
        <end position="441"/>
    </location>
</feature>
<feature type="transmembrane region" description="Helical" evidence="8">
    <location>
        <begin position="482"/>
        <end position="502"/>
    </location>
</feature>
<evidence type="ECO:0000256" key="6">
    <source>
        <dbReference type="ARBA" id="ARBA00022989"/>
    </source>
</evidence>
<evidence type="ECO:0000256" key="8">
    <source>
        <dbReference type="RuleBase" id="RU363032"/>
    </source>
</evidence>
<evidence type="ECO:0000256" key="4">
    <source>
        <dbReference type="ARBA" id="ARBA00022519"/>
    </source>
</evidence>
<comment type="caution">
    <text evidence="10">The sequence shown here is derived from an EMBL/GenBank/DDBJ whole genome shotgun (WGS) entry which is preliminary data.</text>
</comment>
<evidence type="ECO:0000256" key="2">
    <source>
        <dbReference type="ARBA" id="ARBA00022448"/>
    </source>
</evidence>
<evidence type="ECO:0000313" key="10">
    <source>
        <dbReference type="EMBL" id="MBK1814292.1"/>
    </source>
</evidence>
<keyword evidence="3" id="KW-1003">Cell membrane</keyword>
<name>A0A934R0M0_9BACT</name>
<dbReference type="PANTHER" id="PTHR43357:SF4">
    <property type="entry name" value="INNER MEMBRANE ABC TRANSPORTER PERMEASE PROTEIN YDCV"/>
    <property type="match status" value="1"/>
</dbReference>
<protein>
    <submittedName>
        <fullName evidence="10">Iron ABC transporter permease</fullName>
    </submittedName>
</protein>
<comment type="similarity">
    <text evidence="8">Belongs to the binding-protein-dependent transport system permease family.</text>
</comment>
<keyword evidence="5 8" id="KW-0812">Transmembrane</keyword>
<keyword evidence="2 8" id="KW-0813">Transport</keyword>
<evidence type="ECO:0000256" key="1">
    <source>
        <dbReference type="ARBA" id="ARBA00004429"/>
    </source>
</evidence>
<keyword evidence="7 8" id="KW-0472">Membrane</keyword>
<feature type="transmembrane region" description="Helical" evidence="8">
    <location>
        <begin position="295"/>
        <end position="315"/>
    </location>
</feature>
<feature type="transmembrane region" description="Helical" evidence="8">
    <location>
        <begin position="360"/>
        <end position="382"/>
    </location>
</feature>
<dbReference type="PROSITE" id="PS50928">
    <property type="entry name" value="ABC_TM1"/>
    <property type="match status" value="2"/>
</dbReference>
<dbReference type="GO" id="GO:0005886">
    <property type="term" value="C:plasma membrane"/>
    <property type="evidence" value="ECO:0007669"/>
    <property type="project" value="UniProtKB-SubCell"/>
</dbReference>
<dbReference type="Proteomes" id="UP000600139">
    <property type="component" value="Unassembled WGS sequence"/>
</dbReference>
<dbReference type="AlphaFoldDB" id="A0A934R0M0"/>
<keyword evidence="4" id="KW-0997">Cell inner membrane</keyword>
<dbReference type="SUPFAM" id="SSF161098">
    <property type="entry name" value="MetI-like"/>
    <property type="match status" value="2"/>
</dbReference>
<feature type="transmembrane region" description="Helical" evidence="8">
    <location>
        <begin position="151"/>
        <end position="175"/>
    </location>
</feature>
<organism evidence="10 11">
    <name type="scientific">Luteolibacter yonseiensis</name>
    <dbReference type="NCBI Taxonomy" id="1144680"/>
    <lineage>
        <taxon>Bacteria</taxon>
        <taxon>Pseudomonadati</taxon>
        <taxon>Verrucomicrobiota</taxon>
        <taxon>Verrucomicrobiia</taxon>
        <taxon>Verrucomicrobiales</taxon>
        <taxon>Verrucomicrobiaceae</taxon>
        <taxon>Luteolibacter</taxon>
    </lineage>
</organism>
<feature type="transmembrane region" description="Helical" evidence="8">
    <location>
        <begin position="536"/>
        <end position="558"/>
    </location>
</feature>
<dbReference type="GO" id="GO:0055085">
    <property type="term" value="P:transmembrane transport"/>
    <property type="evidence" value="ECO:0007669"/>
    <property type="project" value="InterPro"/>
</dbReference>
<evidence type="ECO:0000313" key="11">
    <source>
        <dbReference type="Proteomes" id="UP000600139"/>
    </source>
</evidence>
<dbReference type="PANTHER" id="PTHR43357">
    <property type="entry name" value="INNER MEMBRANE ABC TRANSPORTER PERMEASE PROTEIN YDCV"/>
    <property type="match status" value="1"/>
</dbReference>
<evidence type="ECO:0000256" key="3">
    <source>
        <dbReference type="ARBA" id="ARBA00022475"/>
    </source>
</evidence>
<keyword evidence="11" id="KW-1185">Reference proteome</keyword>
<dbReference type="InterPro" id="IPR035906">
    <property type="entry name" value="MetI-like_sf"/>
</dbReference>
<dbReference type="Pfam" id="PF00528">
    <property type="entry name" value="BPD_transp_1"/>
    <property type="match status" value="2"/>
</dbReference>
<feature type="transmembrane region" description="Helical" evidence="8">
    <location>
        <begin position="62"/>
        <end position="85"/>
    </location>
</feature>